<dbReference type="InterPro" id="IPR000131">
    <property type="entry name" value="ATP_synth_F1_gsu"/>
</dbReference>
<evidence type="ECO:0000256" key="7">
    <source>
        <dbReference type="ARBA" id="ARBA00023136"/>
    </source>
</evidence>
<dbReference type="GO" id="GO:0005524">
    <property type="term" value="F:ATP binding"/>
    <property type="evidence" value="ECO:0007669"/>
    <property type="project" value="UniProtKB-UniRule"/>
</dbReference>
<organism evidence="11 12">
    <name type="scientific">Candidatus Dojkabacteria bacterium</name>
    <dbReference type="NCBI Taxonomy" id="2099670"/>
    <lineage>
        <taxon>Bacteria</taxon>
        <taxon>Candidatus Dojkabacteria</taxon>
    </lineage>
</organism>
<protein>
    <recommendedName>
        <fullName evidence="10">ATP synthase gamma chain</fullName>
    </recommendedName>
    <alternativeName>
        <fullName evidence="10">ATP synthase F1 sector gamma subunit</fullName>
    </alternativeName>
    <alternativeName>
        <fullName evidence="10">F-ATPase gamma subunit</fullName>
    </alternativeName>
</protein>
<evidence type="ECO:0000256" key="1">
    <source>
        <dbReference type="ARBA" id="ARBA00003456"/>
    </source>
</evidence>
<dbReference type="NCBIfam" id="TIGR01146">
    <property type="entry name" value="ATPsyn_F1gamma"/>
    <property type="match status" value="1"/>
</dbReference>
<dbReference type="PRINTS" id="PR00126">
    <property type="entry name" value="ATPASEGAMMA"/>
</dbReference>
<keyword evidence="5 10" id="KW-0375">Hydrogen ion transport</keyword>
<dbReference type="PANTHER" id="PTHR11693:SF22">
    <property type="entry name" value="ATP SYNTHASE SUBUNIT GAMMA, MITOCHONDRIAL"/>
    <property type="match status" value="1"/>
</dbReference>
<keyword evidence="10" id="KW-1003">Cell membrane</keyword>
<evidence type="ECO:0000256" key="9">
    <source>
        <dbReference type="ARBA" id="ARBA00023310"/>
    </source>
</evidence>
<proteinExistence type="inferred from homology"/>
<dbReference type="GO" id="GO:0042777">
    <property type="term" value="P:proton motive force-driven plasma membrane ATP synthesis"/>
    <property type="evidence" value="ECO:0007669"/>
    <property type="project" value="UniProtKB-UniRule"/>
</dbReference>
<dbReference type="CDD" id="cd12151">
    <property type="entry name" value="F1-ATPase_gamma"/>
    <property type="match status" value="1"/>
</dbReference>
<comment type="caution">
    <text evidence="11">The sequence shown here is derived from an EMBL/GenBank/DDBJ whole genome shotgun (WGS) entry which is preliminary data.</text>
</comment>
<keyword evidence="4 10" id="KW-0813">Transport</keyword>
<dbReference type="PANTHER" id="PTHR11693">
    <property type="entry name" value="ATP SYNTHASE GAMMA CHAIN"/>
    <property type="match status" value="1"/>
</dbReference>
<evidence type="ECO:0000256" key="6">
    <source>
        <dbReference type="ARBA" id="ARBA00023065"/>
    </source>
</evidence>
<evidence type="ECO:0000256" key="4">
    <source>
        <dbReference type="ARBA" id="ARBA00022448"/>
    </source>
</evidence>
<dbReference type="HAMAP" id="MF_00815">
    <property type="entry name" value="ATP_synth_gamma_bact"/>
    <property type="match status" value="1"/>
</dbReference>
<gene>
    <name evidence="10 11" type="primary">atpG</name>
    <name evidence="11" type="ORF">E6Q11_02980</name>
</gene>
<evidence type="ECO:0000313" key="11">
    <source>
        <dbReference type="EMBL" id="TXG77277.1"/>
    </source>
</evidence>
<comment type="subunit">
    <text evidence="10">F-type ATPases have 2 components, CF(1) - the catalytic core - and CF(0) - the membrane proton channel. CF(1) has five subunits: alpha(3), beta(3), gamma(1), delta(1), epsilon(1). CF(0) has three main subunits: a, b and c.</text>
</comment>
<evidence type="ECO:0000256" key="8">
    <source>
        <dbReference type="ARBA" id="ARBA00023196"/>
    </source>
</evidence>
<sequence length="296" mass="33140">MPSGKDIRRRIKGVKSTGKITRAMEMISAVKMRRAVERALAMRPYAEAALTVLHRVTEAVRLEEHPLLTDRSIQKELYVVITSNRGLCGSFNTQVLKKLREARLEDKGRKAVFITLGKKGEQAVRRMKGEILASFPDVFDYPRVTDMRPVTKVLLDEFLSGRVDRVVMVYTDYVSALVQKVKVRALLPVTEKDSKKMLDEIGFKTDTPAKGDFLMEPLPGVVLETLIPRLIEAELYHAVLESNASQEAARMVAMRSATDAAKEMTADLTLAYNQFRQQKITQEIAELSAGMAAVQG</sequence>
<keyword evidence="9 10" id="KW-0066">ATP synthesis</keyword>
<name>A0A5C7J6X6_9BACT</name>
<comment type="similarity">
    <text evidence="3 10">Belongs to the ATPase gamma chain family.</text>
</comment>
<keyword evidence="7 10" id="KW-0472">Membrane</keyword>
<accession>A0A5C7J6X6</accession>
<comment type="function">
    <text evidence="1 10">Produces ATP from ADP in the presence of a proton gradient across the membrane. The gamma chain is believed to be important in regulating ATPase activity and the flow of protons through the CF(0) complex.</text>
</comment>
<dbReference type="AlphaFoldDB" id="A0A5C7J6X6"/>
<dbReference type="Gene3D" id="1.10.287.80">
    <property type="entry name" value="ATP synthase, gamma subunit, helix hairpin domain"/>
    <property type="match status" value="2"/>
</dbReference>
<evidence type="ECO:0000313" key="12">
    <source>
        <dbReference type="Proteomes" id="UP000321026"/>
    </source>
</evidence>
<dbReference type="SUPFAM" id="SSF52943">
    <property type="entry name" value="ATP synthase (F1-ATPase), gamma subunit"/>
    <property type="match status" value="1"/>
</dbReference>
<dbReference type="GO" id="GO:0045259">
    <property type="term" value="C:proton-transporting ATP synthase complex"/>
    <property type="evidence" value="ECO:0007669"/>
    <property type="project" value="UniProtKB-KW"/>
</dbReference>
<dbReference type="Gene3D" id="3.40.1380.10">
    <property type="match status" value="1"/>
</dbReference>
<dbReference type="Proteomes" id="UP000321026">
    <property type="component" value="Unassembled WGS sequence"/>
</dbReference>
<dbReference type="InterPro" id="IPR035968">
    <property type="entry name" value="ATP_synth_F1_ATPase_gsu"/>
</dbReference>
<evidence type="ECO:0000256" key="5">
    <source>
        <dbReference type="ARBA" id="ARBA00022781"/>
    </source>
</evidence>
<evidence type="ECO:0000256" key="3">
    <source>
        <dbReference type="ARBA" id="ARBA00007681"/>
    </source>
</evidence>
<evidence type="ECO:0000256" key="10">
    <source>
        <dbReference type="HAMAP-Rule" id="MF_00815"/>
    </source>
</evidence>
<dbReference type="EMBL" id="SSDS01000049">
    <property type="protein sequence ID" value="TXG77277.1"/>
    <property type="molecule type" value="Genomic_DNA"/>
</dbReference>
<keyword evidence="6 10" id="KW-0406">Ion transport</keyword>
<dbReference type="GO" id="GO:0046933">
    <property type="term" value="F:proton-transporting ATP synthase activity, rotational mechanism"/>
    <property type="evidence" value="ECO:0007669"/>
    <property type="project" value="UniProtKB-UniRule"/>
</dbReference>
<dbReference type="Pfam" id="PF00231">
    <property type="entry name" value="ATP-synt"/>
    <property type="match status" value="1"/>
</dbReference>
<evidence type="ECO:0000256" key="2">
    <source>
        <dbReference type="ARBA" id="ARBA00004170"/>
    </source>
</evidence>
<dbReference type="GO" id="GO:0005886">
    <property type="term" value="C:plasma membrane"/>
    <property type="evidence" value="ECO:0007669"/>
    <property type="project" value="UniProtKB-SubCell"/>
</dbReference>
<reference evidence="11 12" key="1">
    <citation type="submission" date="2018-09" db="EMBL/GenBank/DDBJ databases">
        <title>Metagenome Assembled Genomes from an Advanced Water Purification Facility.</title>
        <authorList>
            <person name="Stamps B.W."/>
            <person name="Spear J.R."/>
        </authorList>
    </citation>
    <scope>NUCLEOTIDE SEQUENCE [LARGE SCALE GENOMIC DNA]</scope>
    <source>
        <strain evidence="11">Bin_63_2</strain>
    </source>
</reference>
<comment type="subcellular location">
    <subcellularLocation>
        <location evidence="10">Cell membrane</location>
        <topology evidence="10">Peripheral membrane protein</topology>
    </subcellularLocation>
    <subcellularLocation>
        <location evidence="2">Membrane</location>
        <topology evidence="2">Peripheral membrane protein</topology>
    </subcellularLocation>
</comment>
<keyword evidence="8 10" id="KW-0139">CF(1)</keyword>